<dbReference type="GeneID" id="135401023"/>
<dbReference type="CTD" id="40087"/>
<dbReference type="PIRSF" id="PIRSF038038">
    <property type="entry name" value="SMN_Gemin2"/>
    <property type="match status" value="1"/>
</dbReference>
<comment type="subunit">
    <text evidence="7">Part of the core SMN complex.</text>
</comment>
<dbReference type="GO" id="GO:0032797">
    <property type="term" value="C:SMN complex"/>
    <property type="evidence" value="ECO:0007669"/>
    <property type="project" value="UniProtKB-UniRule"/>
</dbReference>
<evidence type="ECO:0000256" key="6">
    <source>
        <dbReference type="ARBA" id="ARBA00047179"/>
    </source>
</evidence>
<keyword evidence="4 7" id="KW-0508">mRNA splicing</keyword>
<evidence type="ECO:0000256" key="2">
    <source>
        <dbReference type="ARBA" id="ARBA00022490"/>
    </source>
</evidence>
<reference evidence="8" key="1">
    <citation type="submission" date="2018-03" db="EMBL/GenBank/DDBJ databases">
        <title>The relapsing fever spirochete Borrelia turicatae persists in the highly oxidative environment of its soft-bodied tick vector.</title>
        <authorList>
            <person name="Bourret T.J."/>
            <person name="Boyle W.K."/>
            <person name="Valenzuela J.G."/>
            <person name="Oliveira F."/>
            <person name="Lopez J.E."/>
        </authorList>
    </citation>
    <scope>NUCLEOTIDE SEQUENCE</scope>
    <source>
        <strain evidence="8">Kansas strain/isolate</strain>
        <tissue evidence="8">Salivary glands</tissue>
    </source>
</reference>
<dbReference type="GO" id="GO:0000245">
    <property type="term" value="P:spliceosomal complex assembly"/>
    <property type="evidence" value="ECO:0007669"/>
    <property type="project" value="UniProtKB-UniRule"/>
</dbReference>
<evidence type="ECO:0000313" key="8">
    <source>
        <dbReference type="EMBL" id="MBY07206.1"/>
    </source>
</evidence>
<dbReference type="GO" id="GO:0005681">
    <property type="term" value="C:spliceosomal complex"/>
    <property type="evidence" value="ECO:0007669"/>
    <property type="project" value="UniProtKB-UniRule"/>
</dbReference>
<evidence type="ECO:0000256" key="1">
    <source>
        <dbReference type="ARBA" id="ARBA00004496"/>
    </source>
</evidence>
<dbReference type="InterPro" id="IPR017364">
    <property type="entry name" value="GEMIN2"/>
</dbReference>
<dbReference type="PANTHER" id="PTHR12794:SF0">
    <property type="entry name" value="GEM-ASSOCIATED PROTEIN 2"/>
    <property type="match status" value="1"/>
</dbReference>
<evidence type="ECO:0000256" key="7">
    <source>
        <dbReference type="PIRNR" id="PIRNR038038"/>
    </source>
</evidence>
<name>A0A2R5LCL9_9ACAR</name>
<comment type="similarity">
    <text evidence="5 7">Belongs to the gemin-2 family.</text>
</comment>
<keyword evidence="3 7" id="KW-0507">mRNA processing</keyword>
<evidence type="ECO:0000256" key="4">
    <source>
        <dbReference type="ARBA" id="ARBA00023187"/>
    </source>
</evidence>
<dbReference type="Pfam" id="PF04938">
    <property type="entry name" value="SIP1"/>
    <property type="match status" value="1"/>
</dbReference>
<evidence type="ECO:0000256" key="3">
    <source>
        <dbReference type="ARBA" id="ARBA00022664"/>
    </source>
</evidence>
<dbReference type="InterPro" id="IPR035426">
    <property type="entry name" value="Gemin2/Brr1"/>
</dbReference>
<comment type="function">
    <text evidence="7">The SMN complex catalyzes the assembly of small nuclear ribonucleoproteins (snRNPs), the building blocks of the spliceosome, and thereby plays an important role in the splicing of cellular pre-mRNAs.</text>
</comment>
<protein>
    <recommendedName>
        <fullName evidence="6 7">Gem-associated protein 2</fullName>
    </recommendedName>
</protein>
<sequence length="244" mass="27678">MSDDDRDDIPMVRAFSVEETGEEFDLDIPPTTGNEYLRRVQREAKTCPDVVVANLDVSKFSSKQTVTVNDNNECTPPPKGFAPPLKWQQEQVANFSAVRQKLARYKAVMKKNKVKPPIRLPKIDDKTKWRSLCCGQETNNEPLLSIIGNLPQHNIERLISYHTEWIRDSGFVSHMGKWLYALLACLEKPLHPEACFHIRALARACSSSRSTLVSAEDECLVPLNLLICLIAYYFSQQDLADEPS</sequence>
<dbReference type="AlphaFoldDB" id="A0A2R5LCL9"/>
<dbReference type="RefSeq" id="XP_064489200.1">
    <property type="nucleotide sequence ID" value="XM_064633130.1"/>
</dbReference>
<accession>A0A2R5LCL9</accession>
<dbReference type="RefSeq" id="XP_064489199.1">
    <property type="nucleotide sequence ID" value="XM_064633129.1"/>
</dbReference>
<comment type="subcellular location">
    <subcellularLocation>
        <location evidence="1">Cytoplasm</location>
    </subcellularLocation>
</comment>
<dbReference type="GO" id="GO:0000387">
    <property type="term" value="P:spliceosomal snRNP assembly"/>
    <property type="evidence" value="ECO:0007669"/>
    <property type="project" value="UniProtKB-UniRule"/>
</dbReference>
<evidence type="ECO:0000256" key="5">
    <source>
        <dbReference type="ARBA" id="ARBA00025758"/>
    </source>
</evidence>
<organism evidence="8">
    <name type="scientific">Ornithodoros turicata</name>
    <dbReference type="NCBI Taxonomy" id="34597"/>
    <lineage>
        <taxon>Eukaryota</taxon>
        <taxon>Metazoa</taxon>
        <taxon>Ecdysozoa</taxon>
        <taxon>Arthropoda</taxon>
        <taxon>Chelicerata</taxon>
        <taxon>Arachnida</taxon>
        <taxon>Acari</taxon>
        <taxon>Parasitiformes</taxon>
        <taxon>Ixodida</taxon>
        <taxon>Ixodoidea</taxon>
        <taxon>Argasidae</taxon>
        <taxon>Ornithodorinae</taxon>
        <taxon>Ornithodoros</taxon>
    </lineage>
</organism>
<keyword evidence="2 7" id="KW-0963">Cytoplasm</keyword>
<dbReference type="PANTHER" id="PTHR12794">
    <property type="entry name" value="GEMIN2"/>
    <property type="match status" value="1"/>
</dbReference>
<proteinExistence type="inferred from homology"/>
<dbReference type="EMBL" id="GGLE01003080">
    <property type="protein sequence ID" value="MBY07206.1"/>
    <property type="molecule type" value="Transcribed_RNA"/>
</dbReference>
<dbReference type="Gene3D" id="1.20.58.1070">
    <property type="match status" value="1"/>
</dbReference>